<comment type="caution">
    <text evidence="7">The sequence shown here is derived from an EMBL/GenBank/DDBJ whole genome shotgun (WGS) entry which is preliminary data.</text>
</comment>
<dbReference type="PANTHER" id="PTHR32196">
    <property type="entry name" value="ABC TRANSPORTER PERMEASE PROTEIN YPHD-RELATED-RELATED"/>
    <property type="match status" value="1"/>
</dbReference>
<organism evidence="7 8">
    <name type="scientific">Diplocloster agilis</name>
    <dbReference type="NCBI Taxonomy" id="2850323"/>
    <lineage>
        <taxon>Bacteria</taxon>
        <taxon>Bacillati</taxon>
        <taxon>Bacillota</taxon>
        <taxon>Clostridia</taxon>
        <taxon>Lachnospirales</taxon>
        <taxon>Lachnospiraceae</taxon>
        <taxon>Diplocloster</taxon>
    </lineage>
</organism>
<evidence type="ECO:0000313" key="8">
    <source>
        <dbReference type="Proteomes" id="UP000712157"/>
    </source>
</evidence>
<dbReference type="Pfam" id="PF02653">
    <property type="entry name" value="BPD_transp_2"/>
    <property type="match status" value="1"/>
</dbReference>
<reference evidence="7" key="1">
    <citation type="submission" date="2021-06" db="EMBL/GenBank/DDBJ databases">
        <title>Description of novel taxa of the family Lachnospiraceae.</title>
        <authorList>
            <person name="Chaplin A.V."/>
            <person name="Sokolova S.R."/>
            <person name="Pikina A.P."/>
            <person name="Korzhanova M."/>
            <person name="Belova V."/>
            <person name="Korostin D."/>
            <person name="Efimov B.A."/>
        </authorList>
    </citation>
    <scope>NUCLEOTIDE SEQUENCE</scope>
    <source>
        <strain evidence="7">ASD5720</strain>
    </source>
</reference>
<evidence type="ECO:0000256" key="1">
    <source>
        <dbReference type="ARBA" id="ARBA00004651"/>
    </source>
</evidence>
<feature type="transmembrane region" description="Helical" evidence="6">
    <location>
        <begin position="90"/>
        <end position="109"/>
    </location>
</feature>
<keyword evidence="8" id="KW-1185">Reference proteome</keyword>
<evidence type="ECO:0000256" key="6">
    <source>
        <dbReference type="SAM" id="Phobius"/>
    </source>
</evidence>
<dbReference type="InterPro" id="IPR001851">
    <property type="entry name" value="ABC_transp_permease"/>
</dbReference>
<feature type="transmembrane region" description="Helical" evidence="6">
    <location>
        <begin position="121"/>
        <end position="140"/>
    </location>
</feature>
<dbReference type="GO" id="GO:0022857">
    <property type="term" value="F:transmembrane transporter activity"/>
    <property type="evidence" value="ECO:0007669"/>
    <property type="project" value="InterPro"/>
</dbReference>
<protein>
    <submittedName>
        <fullName evidence="7">ABC transporter permease</fullName>
    </submittedName>
</protein>
<feature type="transmembrane region" description="Helical" evidence="6">
    <location>
        <begin position="213"/>
        <end position="230"/>
    </location>
</feature>
<feature type="transmembrane region" description="Helical" evidence="6">
    <location>
        <begin position="66"/>
        <end position="84"/>
    </location>
</feature>
<dbReference type="AlphaFoldDB" id="A0A949NHJ3"/>
<keyword evidence="4 6" id="KW-1133">Transmembrane helix</keyword>
<feature type="transmembrane region" description="Helical" evidence="6">
    <location>
        <begin position="250"/>
        <end position="280"/>
    </location>
</feature>
<feature type="transmembrane region" description="Helical" evidence="6">
    <location>
        <begin position="41"/>
        <end position="59"/>
    </location>
</feature>
<keyword evidence="2" id="KW-1003">Cell membrane</keyword>
<feature type="transmembrane region" description="Helical" evidence="6">
    <location>
        <begin position="12"/>
        <end position="29"/>
    </location>
</feature>
<keyword evidence="5 6" id="KW-0472">Membrane</keyword>
<sequence length="317" mass="33312">MKTNAKKIIYRYSSLILLFLFILIASIFAENFFTARNLTNVVRQSCVLGLLTVGMSFVLICGHMDLSIGSIMTFTGLIAISFGTRMPAGAAIACALLAGILCGAVNGLIITLTHANSGESLMITFGTQLLFSAVSLLYTGGFSLSGSESDFYNALGTGSIGKWLPVPVLIYIIFAVLLWVLESKTSFGRQMHMIGFNPVCSHLSGVRTGLVKMVCYCISGFCAAAGAIILTSRTLGATPTAGVGYEMDAIVAAVLGGISLSGGLGSIAKAFVGVITLSVLSNAMNLFGFQSFDQSIVKGCVLIAAIAFDVWNRKQTV</sequence>
<evidence type="ECO:0000313" key="7">
    <source>
        <dbReference type="EMBL" id="MBU9736260.1"/>
    </source>
</evidence>
<dbReference type="EMBL" id="JAHQCW010000008">
    <property type="protein sequence ID" value="MBU9736260.1"/>
    <property type="molecule type" value="Genomic_DNA"/>
</dbReference>
<feature type="transmembrane region" description="Helical" evidence="6">
    <location>
        <begin position="160"/>
        <end position="181"/>
    </location>
</feature>
<evidence type="ECO:0000256" key="4">
    <source>
        <dbReference type="ARBA" id="ARBA00022989"/>
    </source>
</evidence>
<dbReference type="RefSeq" id="WP_238721166.1">
    <property type="nucleotide sequence ID" value="NZ_JAHQCW010000008.1"/>
</dbReference>
<dbReference type="CDD" id="cd06579">
    <property type="entry name" value="TM_PBP1_transp_AraH_like"/>
    <property type="match status" value="1"/>
</dbReference>
<comment type="subcellular location">
    <subcellularLocation>
        <location evidence="1">Cell membrane</location>
        <topology evidence="1">Multi-pass membrane protein</topology>
    </subcellularLocation>
</comment>
<dbReference type="Proteomes" id="UP000712157">
    <property type="component" value="Unassembled WGS sequence"/>
</dbReference>
<dbReference type="GO" id="GO:0005886">
    <property type="term" value="C:plasma membrane"/>
    <property type="evidence" value="ECO:0007669"/>
    <property type="project" value="UniProtKB-SubCell"/>
</dbReference>
<name>A0A949NHJ3_9FIRM</name>
<proteinExistence type="predicted"/>
<keyword evidence="3 6" id="KW-0812">Transmembrane</keyword>
<gene>
    <name evidence="7" type="ORF">KTH89_06895</name>
</gene>
<accession>A0A949NHJ3</accession>
<evidence type="ECO:0000256" key="5">
    <source>
        <dbReference type="ARBA" id="ARBA00023136"/>
    </source>
</evidence>
<evidence type="ECO:0000256" key="2">
    <source>
        <dbReference type="ARBA" id="ARBA00022475"/>
    </source>
</evidence>
<evidence type="ECO:0000256" key="3">
    <source>
        <dbReference type="ARBA" id="ARBA00022692"/>
    </source>
</evidence>